<name>A0A1F8EX89_9BACT</name>
<dbReference type="InterPro" id="IPR012338">
    <property type="entry name" value="Beta-lactam/transpept-like"/>
</dbReference>
<accession>A0A1F8EX89</accession>
<keyword evidence="5" id="KW-0573">Peptidoglycan synthesis</keyword>
<dbReference type="GO" id="GO:0009252">
    <property type="term" value="P:peptidoglycan biosynthetic process"/>
    <property type="evidence" value="ECO:0007669"/>
    <property type="project" value="UniProtKB-KW"/>
</dbReference>
<organism evidence="12 13">
    <name type="scientific">Candidatus Yanofskybacteria bacterium RIFCSPHIGHO2_01_FULL_44_22</name>
    <dbReference type="NCBI Taxonomy" id="1802669"/>
    <lineage>
        <taxon>Bacteria</taxon>
        <taxon>Candidatus Yanofskyibacteriota</taxon>
    </lineage>
</organism>
<keyword evidence="10" id="KW-0812">Transmembrane</keyword>
<dbReference type="PANTHER" id="PTHR21581">
    <property type="entry name" value="D-ALANYL-D-ALANINE CARBOXYPEPTIDASE"/>
    <property type="match status" value="1"/>
</dbReference>
<keyword evidence="2" id="KW-0732">Signal</keyword>
<evidence type="ECO:0000256" key="5">
    <source>
        <dbReference type="ARBA" id="ARBA00022984"/>
    </source>
</evidence>
<proteinExistence type="inferred from homology"/>
<evidence type="ECO:0000313" key="13">
    <source>
        <dbReference type="Proteomes" id="UP000177419"/>
    </source>
</evidence>
<dbReference type="Proteomes" id="UP000177419">
    <property type="component" value="Unassembled WGS sequence"/>
</dbReference>
<feature type="binding site" evidence="8">
    <location>
        <position position="262"/>
    </location>
    <ligand>
        <name>substrate</name>
    </ligand>
</feature>
<reference evidence="12 13" key="1">
    <citation type="journal article" date="2016" name="Nat. Commun.">
        <title>Thousands of microbial genomes shed light on interconnected biogeochemical processes in an aquifer system.</title>
        <authorList>
            <person name="Anantharaman K."/>
            <person name="Brown C.T."/>
            <person name="Hug L.A."/>
            <person name="Sharon I."/>
            <person name="Castelle C.J."/>
            <person name="Probst A.J."/>
            <person name="Thomas B.C."/>
            <person name="Singh A."/>
            <person name="Wilkins M.J."/>
            <person name="Karaoz U."/>
            <person name="Brodie E.L."/>
            <person name="Williams K.H."/>
            <person name="Hubbard S.S."/>
            <person name="Banfield J.F."/>
        </authorList>
    </citation>
    <scope>NUCLEOTIDE SEQUENCE [LARGE SCALE GENOMIC DNA]</scope>
</reference>
<evidence type="ECO:0000256" key="1">
    <source>
        <dbReference type="ARBA" id="ARBA00007164"/>
    </source>
</evidence>
<dbReference type="GO" id="GO:0006508">
    <property type="term" value="P:proteolysis"/>
    <property type="evidence" value="ECO:0007669"/>
    <property type="project" value="InterPro"/>
</dbReference>
<dbReference type="AlphaFoldDB" id="A0A1F8EX89"/>
<keyword evidence="10" id="KW-1133">Transmembrane helix</keyword>
<dbReference type="PANTHER" id="PTHR21581:SF26">
    <property type="entry name" value="D-ALANYL-D-ALANINE ENDOPEPTIDASE"/>
    <property type="match status" value="1"/>
</dbReference>
<sequence length="314" mass="34710">MSKTLLLMILIAFLIVINFLFIFNSDDSGDSPLSNAAGLNKNVFSASQAYVFPLAESNYMPLLNSGFARPIINAKSAVLYDLRAERALYENNTKQKLPVASLTKILSAVIALENLDLADIVIIPQEALRVDEEKQTLYLDERLTVENLLKLMLIESSNDSAKALALYAGEKGIDFTAKMNEKAFALGMVDSFFLDTAGLNDEAYSTVEDLVKLVKYALKYELIWDILAKKNVIIKSEDGRIEHQVKNTNHLFGVLPDIFGGKTGYTDGALGCMILVVDIPGENDKIISVVLGSSDRFGDTAKLINWAKAAWRWE</sequence>
<dbReference type="PRINTS" id="PR00725">
    <property type="entry name" value="DADACBPTASE1"/>
</dbReference>
<dbReference type="EMBL" id="MGJJ01000019">
    <property type="protein sequence ID" value="OGN04960.1"/>
    <property type="molecule type" value="Genomic_DNA"/>
</dbReference>
<keyword evidence="6" id="KW-0961">Cell wall biogenesis/degradation</keyword>
<comment type="caution">
    <text evidence="12">The sequence shown here is derived from an EMBL/GenBank/DDBJ whole genome shotgun (WGS) entry which is preliminary data.</text>
</comment>
<feature type="active site" evidence="7">
    <location>
        <position position="156"/>
    </location>
</feature>
<protein>
    <recommendedName>
        <fullName evidence="11">Peptidase S11 D-alanyl-D-alanine carboxypeptidase A N-terminal domain-containing protein</fullName>
    </recommendedName>
</protein>
<feature type="active site" description="Proton acceptor" evidence="7">
    <location>
        <position position="104"/>
    </location>
</feature>
<dbReference type="Gene3D" id="3.40.710.10">
    <property type="entry name" value="DD-peptidase/beta-lactamase superfamily"/>
    <property type="match status" value="1"/>
</dbReference>
<keyword evidence="3" id="KW-0378">Hydrolase</keyword>
<evidence type="ECO:0000256" key="6">
    <source>
        <dbReference type="ARBA" id="ARBA00023316"/>
    </source>
</evidence>
<dbReference type="InterPro" id="IPR018044">
    <property type="entry name" value="Peptidase_S11"/>
</dbReference>
<dbReference type="Pfam" id="PF00768">
    <property type="entry name" value="Peptidase_S11"/>
    <property type="match status" value="1"/>
</dbReference>
<evidence type="ECO:0000256" key="4">
    <source>
        <dbReference type="ARBA" id="ARBA00022960"/>
    </source>
</evidence>
<dbReference type="GO" id="GO:0009002">
    <property type="term" value="F:serine-type D-Ala-D-Ala carboxypeptidase activity"/>
    <property type="evidence" value="ECO:0007669"/>
    <property type="project" value="InterPro"/>
</dbReference>
<evidence type="ECO:0000256" key="9">
    <source>
        <dbReference type="RuleBase" id="RU004016"/>
    </source>
</evidence>
<evidence type="ECO:0000256" key="7">
    <source>
        <dbReference type="PIRSR" id="PIRSR618044-1"/>
    </source>
</evidence>
<dbReference type="InterPro" id="IPR001967">
    <property type="entry name" value="Peptidase_S11_N"/>
</dbReference>
<dbReference type="GO" id="GO:0071555">
    <property type="term" value="P:cell wall organization"/>
    <property type="evidence" value="ECO:0007669"/>
    <property type="project" value="UniProtKB-KW"/>
</dbReference>
<evidence type="ECO:0000256" key="8">
    <source>
        <dbReference type="PIRSR" id="PIRSR618044-2"/>
    </source>
</evidence>
<feature type="domain" description="Peptidase S11 D-alanyl-D-alanine carboxypeptidase A N-terminal" evidence="11">
    <location>
        <begin position="69"/>
        <end position="293"/>
    </location>
</feature>
<dbReference type="GO" id="GO:0008360">
    <property type="term" value="P:regulation of cell shape"/>
    <property type="evidence" value="ECO:0007669"/>
    <property type="project" value="UniProtKB-KW"/>
</dbReference>
<evidence type="ECO:0000256" key="3">
    <source>
        <dbReference type="ARBA" id="ARBA00022801"/>
    </source>
</evidence>
<feature type="active site" description="Acyl-ester intermediate" evidence="7">
    <location>
        <position position="101"/>
    </location>
</feature>
<keyword evidence="10" id="KW-0472">Membrane</keyword>
<evidence type="ECO:0000256" key="10">
    <source>
        <dbReference type="SAM" id="Phobius"/>
    </source>
</evidence>
<evidence type="ECO:0000259" key="11">
    <source>
        <dbReference type="Pfam" id="PF00768"/>
    </source>
</evidence>
<evidence type="ECO:0000256" key="2">
    <source>
        <dbReference type="ARBA" id="ARBA00022729"/>
    </source>
</evidence>
<dbReference type="SUPFAM" id="SSF56601">
    <property type="entry name" value="beta-lactamase/transpeptidase-like"/>
    <property type="match status" value="1"/>
</dbReference>
<comment type="similarity">
    <text evidence="1 9">Belongs to the peptidase S11 family.</text>
</comment>
<gene>
    <name evidence="12" type="ORF">A2746_01230</name>
</gene>
<evidence type="ECO:0000313" key="12">
    <source>
        <dbReference type="EMBL" id="OGN04960.1"/>
    </source>
</evidence>
<dbReference type="STRING" id="1802669.A2746_01230"/>
<keyword evidence="4" id="KW-0133">Cell shape</keyword>
<feature type="transmembrane region" description="Helical" evidence="10">
    <location>
        <begin position="5"/>
        <end position="23"/>
    </location>
</feature>